<reference evidence="2" key="1">
    <citation type="submission" date="2016-10" db="EMBL/GenBank/DDBJ databases">
        <authorList>
            <person name="Varghese N."/>
            <person name="Submissions S."/>
        </authorList>
    </citation>
    <scope>NUCLEOTIDE SEQUENCE [LARGE SCALE GENOMIC DNA]</scope>
    <source>
        <strain evidence="2">Nm71</strain>
    </source>
</reference>
<proteinExistence type="predicted"/>
<dbReference type="EMBL" id="FOIA01000007">
    <property type="protein sequence ID" value="SES93650.1"/>
    <property type="molecule type" value="Genomic_DNA"/>
</dbReference>
<keyword evidence="2" id="KW-1185">Reference proteome</keyword>
<evidence type="ECO:0000313" key="2">
    <source>
        <dbReference type="Proteomes" id="UP000199345"/>
    </source>
</evidence>
<protein>
    <submittedName>
        <fullName evidence="1">Uncharacterized protein</fullName>
    </submittedName>
</protein>
<evidence type="ECO:0000313" key="1">
    <source>
        <dbReference type="EMBL" id="SES93650.1"/>
    </source>
</evidence>
<dbReference type="AlphaFoldDB" id="A0A1I0AIZ9"/>
<accession>A0A1I0AIZ9</accession>
<organism evidence="1 2">
    <name type="scientific">Nitrosomonas marina</name>
    <dbReference type="NCBI Taxonomy" id="917"/>
    <lineage>
        <taxon>Bacteria</taxon>
        <taxon>Pseudomonadati</taxon>
        <taxon>Pseudomonadota</taxon>
        <taxon>Betaproteobacteria</taxon>
        <taxon>Nitrosomonadales</taxon>
        <taxon>Nitrosomonadaceae</taxon>
        <taxon>Nitrosomonas</taxon>
    </lineage>
</organism>
<dbReference type="Proteomes" id="UP000199345">
    <property type="component" value="Unassembled WGS sequence"/>
</dbReference>
<sequence length="129" mass="14543">MHQKIRGVVVLCRSCIPENLIKISLKSVYVVKIELKVLAYCVYAPLLSSILPCTALLDRDLKQALRKILIISDILSMSGVGNNVSANDTLWWDNGGKLFKIDKYPGFRVLGDLTRFVKIKAKLTRCYKT</sequence>
<gene>
    <name evidence="1" type="ORF">SAMN05216326_10753</name>
</gene>
<name>A0A1I0AIZ9_9PROT</name>